<feature type="region of interest" description="Disordered" evidence="1">
    <location>
        <begin position="339"/>
        <end position="367"/>
    </location>
</feature>
<dbReference type="GO" id="GO:0016787">
    <property type="term" value="F:hydrolase activity"/>
    <property type="evidence" value="ECO:0007669"/>
    <property type="project" value="UniProtKB-KW"/>
</dbReference>
<dbReference type="InterPro" id="IPR022742">
    <property type="entry name" value="Hydrolase_4"/>
</dbReference>
<dbReference type="Pfam" id="PF12146">
    <property type="entry name" value="Hydrolase_4"/>
    <property type="match status" value="1"/>
</dbReference>
<dbReference type="EMBL" id="QGNA01000001">
    <property type="protein sequence ID" value="PWS38993.1"/>
    <property type="molecule type" value="Genomic_DNA"/>
</dbReference>
<evidence type="ECO:0000313" key="4">
    <source>
        <dbReference type="Proteomes" id="UP000245765"/>
    </source>
</evidence>
<keyword evidence="3" id="KW-0378">Hydrolase</keyword>
<organism evidence="3 4">
    <name type="scientific">Falsiroseomonas bella</name>
    <dbReference type="NCBI Taxonomy" id="2184016"/>
    <lineage>
        <taxon>Bacteria</taxon>
        <taxon>Pseudomonadati</taxon>
        <taxon>Pseudomonadota</taxon>
        <taxon>Alphaproteobacteria</taxon>
        <taxon>Acetobacterales</taxon>
        <taxon>Roseomonadaceae</taxon>
        <taxon>Falsiroseomonas</taxon>
    </lineage>
</organism>
<dbReference type="InterPro" id="IPR029058">
    <property type="entry name" value="AB_hydrolase_fold"/>
</dbReference>
<gene>
    <name evidence="3" type="ORF">DFH01_07045</name>
</gene>
<evidence type="ECO:0000256" key="1">
    <source>
        <dbReference type="SAM" id="MobiDB-lite"/>
    </source>
</evidence>
<proteinExistence type="predicted"/>
<evidence type="ECO:0000313" key="3">
    <source>
        <dbReference type="EMBL" id="PWS38993.1"/>
    </source>
</evidence>
<dbReference type="PROSITE" id="PS51257">
    <property type="entry name" value="PROKAR_LIPOPROTEIN"/>
    <property type="match status" value="1"/>
</dbReference>
<name>A0A317FK39_9PROT</name>
<dbReference type="InterPro" id="IPR051044">
    <property type="entry name" value="MAG_DAG_Lipase"/>
</dbReference>
<reference evidence="4" key="1">
    <citation type="submission" date="2018-05" db="EMBL/GenBank/DDBJ databases">
        <authorList>
            <person name="Du Z."/>
            <person name="Wang X."/>
        </authorList>
    </citation>
    <scope>NUCLEOTIDE SEQUENCE [LARGE SCALE GENOMIC DNA]</scope>
    <source>
        <strain evidence="4">CQN31</strain>
    </source>
</reference>
<dbReference type="Proteomes" id="UP000245765">
    <property type="component" value="Unassembled WGS sequence"/>
</dbReference>
<feature type="domain" description="Serine aminopeptidase S33" evidence="2">
    <location>
        <begin position="72"/>
        <end position="312"/>
    </location>
</feature>
<sequence>MARLALPWRLPSLRLAPRQGAAFLLALLLAAGCSPVVLPAGPATTAPGLREDAIIATDGAALPLRRFAPEGPPRAVLLALHGFNDHSGNFLTDSIAALNAAGLLVYAYDQRGFGRAPNRGYWAGAETLAADAADAARLLRRRHPGLPLYMLGESMGASVAILAGAGAVPPPVDGYVLLTPAIWSREAMNPFMRGGLWLVSRTIPAVPFQGGVGGVVASDNPAALRRLGRDPLVIRNTRVDSAVGLVDLMDAAVAALPMCCRTANGQRVPALMLIGAQDSVVPPFASRSALGRLPPEARPRLVVYAGGYHLLLAGRERATVVDDILAFLAAPDGPLPSGADENAAPWMAAQPLPVPARPAGDGFSPDS</sequence>
<evidence type="ECO:0000259" key="2">
    <source>
        <dbReference type="Pfam" id="PF12146"/>
    </source>
</evidence>
<comment type="caution">
    <text evidence="3">The sequence shown here is derived from an EMBL/GenBank/DDBJ whole genome shotgun (WGS) entry which is preliminary data.</text>
</comment>
<dbReference type="Gene3D" id="3.40.50.1820">
    <property type="entry name" value="alpha/beta hydrolase"/>
    <property type="match status" value="1"/>
</dbReference>
<keyword evidence="4" id="KW-1185">Reference proteome</keyword>
<accession>A0A317FK39</accession>
<protein>
    <submittedName>
        <fullName evidence="3">Alpha/beta hydrolase</fullName>
    </submittedName>
</protein>
<dbReference type="PANTHER" id="PTHR11614">
    <property type="entry name" value="PHOSPHOLIPASE-RELATED"/>
    <property type="match status" value="1"/>
</dbReference>
<dbReference type="SUPFAM" id="SSF53474">
    <property type="entry name" value="alpha/beta-Hydrolases"/>
    <property type="match status" value="1"/>
</dbReference>
<dbReference type="AlphaFoldDB" id="A0A317FK39"/>